<protein>
    <submittedName>
        <fullName evidence="2">Rubrerythrin</fullName>
    </submittedName>
</protein>
<proteinExistence type="predicted"/>
<reference evidence="2 3" key="1">
    <citation type="journal article" date="2015" name="Genome Announc.">
        <title>Complete Genome Sequence of Methanosphaerula palustris E1-9CT, a Hydrogenotrophic Methanogen Isolated from a Minerotrophic Fen Peatland.</title>
        <authorList>
            <person name="Cadillo-Quiroz H."/>
            <person name="Browne P."/>
            <person name="Kyrpides N."/>
            <person name="Woyke T."/>
            <person name="Goodwin L."/>
            <person name="Detter C."/>
            <person name="Yavitt J.B."/>
            <person name="Zinder S.H."/>
        </authorList>
    </citation>
    <scope>NUCLEOTIDE SEQUENCE [LARGE SCALE GENOMIC DNA]</scope>
    <source>
        <strain evidence="3">ATCC BAA-1556 / DSM 19958 / E1-9c</strain>
    </source>
</reference>
<dbReference type="AlphaFoldDB" id="B8GDR1"/>
<dbReference type="PANTHER" id="PTHR33531:SF10">
    <property type="entry name" value="BLR7895 PROTEIN"/>
    <property type="match status" value="1"/>
</dbReference>
<dbReference type="EMBL" id="CP001338">
    <property type="protein sequence ID" value="ACL17412.1"/>
    <property type="molecule type" value="Genomic_DNA"/>
</dbReference>
<dbReference type="GO" id="GO:0046872">
    <property type="term" value="F:metal ion binding"/>
    <property type="evidence" value="ECO:0007669"/>
    <property type="project" value="InterPro"/>
</dbReference>
<dbReference type="Pfam" id="PF02915">
    <property type="entry name" value="Rubrerythrin"/>
    <property type="match status" value="2"/>
</dbReference>
<dbReference type="CDD" id="cd01045">
    <property type="entry name" value="Ferritin_like_AB"/>
    <property type="match status" value="1"/>
</dbReference>
<dbReference type="HOGENOM" id="CLU_119858_2_1_2"/>
<dbReference type="eggNOG" id="arCOG01102">
    <property type="taxonomic scope" value="Archaea"/>
</dbReference>
<dbReference type="STRING" id="521011.Mpal_2114"/>
<name>B8GDR1_METPE</name>
<accession>B8GDR1</accession>
<dbReference type="InterPro" id="IPR009078">
    <property type="entry name" value="Ferritin-like_SF"/>
</dbReference>
<dbReference type="InterPro" id="IPR012347">
    <property type="entry name" value="Ferritin-like"/>
</dbReference>
<organism evidence="2 3">
    <name type="scientific">Methanosphaerula palustris (strain ATCC BAA-1556 / DSM 19958 / E1-9c)</name>
    <dbReference type="NCBI Taxonomy" id="521011"/>
    <lineage>
        <taxon>Archaea</taxon>
        <taxon>Methanobacteriati</taxon>
        <taxon>Methanobacteriota</taxon>
        <taxon>Stenosarchaea group</taxon>
        <taxon>Methanomicrobia</taxon>
        <taxon>Methanomicrobiales</taxon>
        <taxon>Methanoregulaceae</taxon>
        <taxon>Methanosphaerula</taxon>
    </lineage>
</organism>
<dbReference type="Proteomes" id="UP000002457">
    <property type="component" value="Chromosome"/>
</dbReference>
<feature type="domain" description="Rubrerythrin diiron-binding" evidence="1">
    <location>
        <begin position="9"/>
        <end position="61"/>
    </location>
</feature>
<keyword evidence="3" id="KW-1185">Reference proteome</keyword>
<dbReference type="Gene3D" id="1.20.1260.10">
    <property type="match status" value="1"/>
</dbReference>
<dbReference type="InterPro" id="IPR003251">
    <property type="entry name" value="Rr_diiron-bd_dom"/>
</dbReference>
<evidence type="ECO:0000259" key="1">
    <source>
        <dbReference type="Pfam" id="PF02915"/>
    </source>
</evidence>
<dbReference type="SUPFAM" id="SSF47240">
    <property type="entry name" value="Ferritin-like"/>
    <property type="match status" value="1"/>
</dbReference>
<evidence type="ECO:0000313" key="2">
    <source>
        <dbReference type="EMBL" id="ACL17412.1"/>
    </source>
</evidence>
<dbReference type="OrthoDB" id="114514at2157"/>
<feature type="domain" description="Rubrerythrin diiron-binding" evidence="1">
    <location>
        <begin position="94"/>
        <end position="145"/>
    </location>
</feature>
<dbReference type="GO" id="GO:0016491">
    <property type="term" value="F:oxidoreductase activity"/>
    <property type="evidence" value="ECO:0007669"/>
    <property type="project" value="InterPro"/>
</dbReference>
<dbReference type="KEGG" id="mpl:Mpal_2114"/>
<gene>
    <name evidence="2" type="ordered locus">Mpal_2114</name>
</gene>
<dbReference type="PANTHER" id="PTHR33531">
    <property type="entry name" value="RUBRERYTHRIN SUBFAMILY"/>
    <property type="match status" value="1"/>
</dbReference>
<evidence type="ECO:0000313" key="3">
    <source>
        <dbReference type="Proteomes" id="UP000002457"/>
    </source>
</evidence>
<sequence>MDAQDYRSIIESAITNEVEAYSFYQRISETVQDANLKTLFKELADEETGHRRLLQGFINREPTALHFDAKKNYKIGEMLETPALTADLKPVDGLVIAIKKELSAMQMYTQFANLTTDEEEKKMFLELAKMEGGHKARLEDLYTNMAFPESW</sequence>